<evidence type="ECO:0000313" key="13">
    <source>
        <dbReference type="Proteomes" id="UP000054144"/>
    </source>
</evidence>
<feature type="domain" description="VTT" evidence="11">
    <location>
        <begin position="96"/>
        <end position="211"/>
    </location>
</feature>
<keyword evidence="13" id="KW-1185">Reference proteome</keyword>
<proteinExistence type="inferred from homology"/>
<protein>
    <recommendedName>
        <fullName evidence="4">Golgi apparatus membrane protein TVP38</fullName>
    </recommendedName>
    <alternativeName>
        <fullName evidence="5">Golgi apparatus membrane protein tvp38</fullName>
    </alternativeName>
</protein>
<evidence type="ECO:0000256" key="1">
    <source>
        <dbReference type="ARBA" id="ARBA00002978"/>
    </source>
</evidence>
<reference evidence="12 13" key="1">
    <citation type="journal article" date="2015" name="Fungal Genet. Biol.">
        <title>Evolution of novel wood decay mechanisms in Agaricales revealed by the genome sequences of Fistulina hepatica and Cylindrobasidium torrendii.</title>
        <authorList>
            <person name="Floudas D."/>
            <person name="Held B.W."/>
            <person name="Riley R."/>
            <person name="Nagy L.G."/>
            <person name="Koehler G."/>
            <person name="Ransdell A.S."/>
            <person name="Younus H."/>
            <person name="Chow J."/>
            <person name="Chiniquy J."/>
            <person name="Lipzen A."/>
            <person name="Tritt A."/>
            <person name="Sun H."/>
            <person name="Haridas S."/>
            <person name="LaButti K."/>
            <person name="Ohm R.A."/>
            <person name="Kues U."/>
            <person name="Blanchette R.A."/>
            <person name="Grigoriev I.V."/>
            <person name="Minto R.E."/>
            <person name="Hibbett D.S."/>
        </authorList>
    </citation>
    <scope>NUCLEOTIDE SEQUENCE [LARGE SCALE GENOMIC DNA]</scope>
    <source>
        <strain evidence="12 13">ATCC 64428</strain>
    </source>
</reference>
<keyword evidence="9 10" id="KW-0472">Membrane</keyword>
<evidence type="ECO:0000313" key="12">
    <source>
        <dbReference type="EMBL" id="KIY46635.1"/>
    </source>
</evidence>
<evidence type="ECO:0000256" key="3">
    <source>
        <dbReference type="ARBA" id="ARBA00008640"/>
    </source>
</evidence>
<evidence type="ECO:0000256" key="6">
    <source>
        <dbReference type="ARBA" id="ARBA00022692"/>
    </source>
</evidence>
<name>A0A0D7A7B6_9AGAR</name>
<dbReference type="EMBL" id="KN882026">
    <property type="protein sequence ID" value="KIY46635.1"/>
    <property type="molecule type" value="Genomic_DNA"/>
</dbReference>
<feature type="transmembrane region" description="Helical" evidence="10">
    <location>
        <begin position="36"/>
        <end position="55"/>
    </location>
</feature>
<dbReference type="InterPro" id="IPR051076">
    <property type="entry name" value="Golgi_membrane_TVP38/TMEM64"/>
</dbReference>
<evidence type="ECO:0000256" key="9">
    <source>
        <dbReference type="ARBA" id="ARBA00023136"/>
    </source>
</evidence>
<sequence length="290" mass="32356">MAKQFQFKLRTVGDALSSSSKYALARYRSLPLYGKLLIWLALLIWVAMCITVIIITPSRIAQAAYDISTEIAKMPAGWLIFTGLIVVVSFPPAIGHTTTVTLCGFAYGMRGFYIAAAASVVGSAAAFVVLRLLFSERLKRWSEKNEKWQALESVIELKGLPLIVLIRMSPFPPWVYSNAFFASIDVVKLWQFAFATCFVFPKLLLHVFIGSRMASLADGDQREHMDFQTQLLDWLLVVGGAVFAIVISAVVFRQVHHHIKKLHGISPEIDELATEASEEYDEMVPLILEA</sequence>
<evidence type="ECO:0000256" key="10">
    <source>
        <dbReference type="SAM" id="Phobius"/>
    </source>
</evidence>
<evidence type="ECO:0000256" key="7">
    <source>
        <dbReference type="ARBA" id="ARBA00022989"/>
    </source>
</evidence>
<comment type="function">
    <text evidence="1">Golgi membrane protein involved in vesicular trafficking and spindle migration.</text>
</comment>
<dbReference type="Pfam" id="PF09335">
    <property type="entry name" value="VTT_dom"/>
    <property type="match status" value="1"/>
</dbReference>
<keyword evidence="7 10" id="KW-1133">Transmembrane helix</keyword>
<keyword evidence="8" id="KW-0333">Golgi apparatus</keyword>
<dbReference type="InterPro" id="IPR032816">
    <property type="entry name" value="VTT_dom"/>
</dbReference>
<comment type="subcellular location">
    <subcellularLocation>
        <location evidence="2">Golgi apparatus membrane</location>
        <topology evidence="2">Multi-pass membrane protein</topology>
    </subcellularLocation>
</comment>
<organism evidence="12 13">
    <name type="scientific">Fistulina hepatica ATCC 64428</name>
    <dbReference type="NCBI Taxonomy" id="1128425"/>
    <lineage>
        <taxon>Eukaryota</taxon>
        <taxon>Fungi</taxon>
        <taxon>Dikarya</taxon>
        <taxon>Basidiomycota</taxon>
        <taxon>Agaricomycotina</taxon>
        <taxon>Agaricomycetes</taxon>
        <taxon>Agaricomycetidae</taxon>
        <taxon>Agaricales</taxon>
        <taxon>Fistulinaceae</taxon>
        <taxon>Fistulina</taxon>
    </lineage>
</organism>
<dbReference type="PANTHER" id="PTHR47549:SF1">
    <property type="entry name" value="GOLGI APPARATUS MEMBRANE PROTEIN TVP38"/>
    <property type="match status" value="1"/>
</dbReference>
<accession>A0A0D7A7B6</accession>
<evidence type="ECO:0000256" key="8">
    <source>
        <dbReference type="ARBA" id="ARBA00023034"/>
    </source>
</evidence>
<dbReference type="GO" id="GO:0000022">
    <property type="term" value="P:mitotic spindle elongation"/>
    <property type="evidence" value="ECO:0007669"/>
    <property type="project" value="TreeGrafter"/>
</dbReference>
<evidence type="ECO:0000259" key="11">
    <source>
        <dbReference type="Pfam" id="PF09335"/>
    </source>
</evidence>
<feature type="transmembrane region" description="Helical" evidence="10">
    <location>
        <begin position="114"/>
        <end position="134"/>
    </location>
</feature>
<evidence type="ECO:0000256" key="4">
    <source>
        <dbReference type="ARBA" id="ARBA00013533"/>
    </source>
</evidence>
<feature type="transmembrane region" description="Helical" evidence="10">
    <location>
        <begin position="231"/>
        <end position="252"/>
    </location>
</feature>
<comment type="similarity">
    <text evidence="3">Belongs to the TVP38/TMEM64 family.</text>
</comment>
<dbReference type="GO" id="GO:0000139">
    <property type="term" value="C:Golgi membrane"/>
    <property type="evidence" value="ECO:0007669"/>
    <property type="project" value="UniProtKB-SubCell"/>
</dbReference>
<dbReference type="GO" id="GO:0016192">
    <property type="term" value="P:vesicle-mediated transport"/>
    <property type="evidence" value="ECO:0007669"/>
    <property type="project" value="TreeGrafter"/>
</dbReference>
<gene>
    <name evidence="12" type="ORF">FISHEDRAFT_46976</name>
</gene>
<evidence type="ECO:0000256" key="5">
    <source>
        <dbReference type="ARBA" id="ARBA00020673"/>
    </source>
</evidence>
<feature type="transmembrane region" description="Helical" evidence="10">
    <location>
        <begin position="189"/>
        <end position="210"/>
    </location>
</feature>
<evidence type="ECO:0000256" key="2">
    <source>
        <dbReference type="ARBA" id="ARBA00004653"/>
    </source>
</evidence>
<dbReference type="Proteomes" id="UP000054144">
    <property type="component" value="Unassembled WGS sequence"/>
</dbReference>
<dbReference type="AlphaFoldDB" id="A0A0D7A7B6"/>
<dbReference type="PANTHER" id="PTHR47549">
    <property type="entry name" value="GOLGI APPARATUS MEMBRANE PROTEIN TVP38-RELATED"/>
    <property type="match status" value="1"/>
</dbReference>
<feature type="transmembrane region" description="Helical" evidence="10">
    <location>
        <begin position="76"/>
        <end position="94"/>
    </location>
</feature>
<dbReference type="OrthoDB" id="166803at2759"/>
<keyword evidence="6 10" id="KW-0812">Transmembrane</keyword>